<gene>
    <name evidence="2" type="ORF">GCM10010102_37250</name>
</gene>
<feature type="transmembrane region" description="Helical" evidence="1">
    <location>
        <begin position="41"/>
        <end position="59"/>
    </location>
</feature>
<keyword evidence="1" id="KW-0472">Membrane</keyword>
<reference evidence="2" key="1">
    <citation type="journal article" date="2014" name="Int. J. Syst. Evol. Microbiol.">
        <title>Complete genome sequence of Corynebacterium casei LMG S-19264T (=DSM 44701T), isolated from a smear-ripened cheese.</title>
        <authorList>
            <consortium name="US DOE Joint Genome Institute (JGI-PGF)"/>
            <person name="Walter F."/>
            <person name="Albersmeier A."/>
            <person name="Kalinowski J."/>
            <person name="Ruckert C."/>
        </authorList>
    </citation>
    <scope>NUCLEOTIDE SEQUENCE</scope>
    <source>
        <strain evidence="2">JCM 3051</strain>
    </source>
</reference>
<keyword evidence="3" id="KW-1185">Reference proteome</keyword>
<dbReference type="AlphaFoldDB" id="A0A8H9L8N5"/>
<dbReference type="EMBL" id="BMPT01000018">
    <property type="protein sequence ID" value="GGM38234.1"/>
    <property type="molecule type" value="Genomic_DNA"/>
</dbReference>
<feature type="transmembrane region" description="Helical" evidence="1">
    <location>
        <begin position="12"/>
        <end position="29"/>
    </location>
</feature>
<comment type="caution">
    <text evidence="2">The sequence shown here is derived from an EMBL/GenBank/DDBJ whole genome shotgun (WGS) entry which is preliminary data.</text>
</comment>
<protein>
    <submittedName>
        <fullName evidence="2">Uncharacterized protein</fullName>
    </submittedName>
</protein>
<name>A0A8H9L8N5_9MICO</name>
<accession>A0A8H9L8N5</accession>
<reference evidence="2" key="2">
    <citation type="submission" date="2020-09" db="EMBL/GenBank/DDBJ databases">
        <authorList>
            <person name="Sun Q."/>
            <person name="Ohkuma M."/>
        </authorList>
    </citation>
    <scope>NUCLEOTIDE SEQUENCE</scope>
    <source>
        <strain evidence="2">JCM 3051</strain>
    </source>
</reference>
<keyword evidence="1" id="KW-1133">Transmembrane helix</keyword>
<dbReference type="Proteomes" id="UP000655589">
    <property type="component" value="Unassembled WGS sequence"/>
</dbReference>
<dbReference type="RefSeq" id="WP_171107521.1">
    <property type="nucleotide sequence ID" value="NZ_BMPT01000018.1"/>
</dbReference>
<evidence type="ECO:0000313" key="3">
    <source>
        <dbReference type="Proteomes" id="UP000655589"/>
    </source>
</evidence>
<sequence>MSPRDDRAGLARAVRGGLAATSATFVALASHLAGGGPMPDVLGVVVPLALSLPLCVAWAGRRLSLLGLSASVAASQLFFHVLFLLGTPAQGLVRGHEHAGHHPAPAVLPGAVPMADAAHADATMWVWHGLAAAVTVVVLYRGELLLTRLRELAVRAAAWLLHGRSVVEHAAPVVRPALRTVAASAFRPLHPGPRLTPVLRRGPPAQHAT</sequence>
<proteinExistence type="predicted"/>
<feature type="transmembrane region" description="Helical" evidence="1">
    <location>
        <begin position="66"/>
        <end position="85"/>
    </location>
</feature>
<organism evidence="2 3">
    <name type="scientific">Promicromonospora citrea</name>
    <dbReference type="NCBI Taxonomy" id="43677"/>
    <lineage>
        <taxon>Bacteria</taxon>
        <taxon>Bacillati</taxon>
        <taxon>Actinomycetota</taxon>
        <taxon>Actinomycetes</taxon>
        <taxon>Micrococcales</taxon>
        <taxon>Promicromonosporaceae</taxon>
        <taxon>Promicromonospora</taxon>
    </lineage>
</organism>
<feature type="transmembrane region" description="Helical" evidence="1">
    <location>
        <begin position="122"/>
        <end position="140"/>
    </location>
</feature>
<evidence type="ECO:0000313" key="2">
    <source>
        <dbReference type="EMBL" id="GGM38234.1"/>
    </source>
</evidence>
<evidence type="ECO:0000256" key="1">
    <source>
        <dbReference type="SAM" id="Phobius"/>
    </source>
</evidence>
<keyword evidence="1" id="KW-0812">Transmembrane</keyword>